<accession>A0A919HZV5</accession>
<dbReference type="EMBL" id="BNFF01000001">
    <property type="protein sequence ID" value="GHK56887.1"/>
    <property type="molecule type" value="Genomic_DNA"/>
</dbReference>
<evidence type="ECO:0000313" key="1">
    <source>
        <dbReference type="EMBL" id="GHK56887.1"/>
    </source>
</evidence>
<reference evidence="1" key="1">
    <citation type="submission" date="2020-10" db="EMBL/GenBank/DDBJ databases">
        <title>Genome Sequence of ESBL Producing Zambian Clinical Strains.</title>
        <authorList>
            <person name="Shawa M."/>
            <person name="Furuta Y."/>
            <person name="Simbotwe M."/>
            <person name="Mulenga E."/>
            <person name="Mubanga M."/>
            <person name="Mulenga G."/>
            <person name="Kaile C."/>
            <person name="Zorigt T."/>
            <person name="Hang'ombe B."/>
            <person name="Higashi H."/>
        </authorList>
    </citation>
    <scope>NUCLEOTIDE SEQUENCE</scope>
    <source>
        <strain evidence="1">Zam_UTH_09</strain>
    </source>
</reference>
<proteinExistence type="predicted"/>
<gene>
    <name evidence="1" type="ORF">KPZU09_66230</name>
</gene>
<comment type="caution">
    <text evidence="1">The sequence shown here is derived from an EMBL/GenBank/DDBJ whole genome shotgun (WGS) entry which is preliminary data.</text>
</comment>
<dbReference type="Proteomes" id="UP000655094">
    <property type="component" value="Unassembled WGS sequence"/>
</dbReference>
<dbReference type="AlphaFoldDB" id="A0A919HZV5"/>
<organism evidence="1 2">
    <name type="scientific">Klebsiella pneumoniae</name>
    <dbReference type="NCBI Taxonomy" id="573"/>
    <lineage>
        <taxon>Bacteria</taxon>
        <taxon>Pseudomonadati</taxon>
        <taxon>Pseudomonadota</taxon>
        <taxon>Gammaproteobacteria</taxon>
        <taxon>Enterobacterales</taxon>
        <taxon>Enterobacteriaceae</taxon>
        <taxon>Klebsiella/Raoultella group</taxon>
        <taxon>Klebsiella</taxon>
        <taxon>Klebsiella pneumoniae complex</taxon>
    </lineage>
</organism>
<evidence type="ECO:0000313" key="2">
    <source>
        <dbReference type="Proteomes" id="UP000655094"/>
    </source>
</evidence>
<name>A0A919HZV5_KLEPN</name>
<protein>
    <submittedName>
        <fullName evidence="1">Uncharacterized protein</fullName>
    </submittedName>
</protein>
<sequence length="68" mass="8162">MQRLRERRLPGGYFPMRINRLLKRELRAKNLRYDGPLRPADEMAKHRTVPVKRLISKLGLDPGIRKRR</sequence>